<dbReference type="AlphaFoldDB" id="A0A5J5BH55"/>
<dbReference type="EMBL" id="CM018036">
    <property type="protein sequence ID" value="KAA8541077.1"/>
    <property type="molecule type" value="Genomic_DNA"/>
</dbReference>
<gene>
    <name evidence="1" type="ORF">F0562_025040</name>
</gene>
<accession>A0A5J5BH55</accession>
<proteinExistence type="predicted"/>
<evidence type="ECO:0000313" key="2">
    <source>
        <dbReference type="Proteomes" id="UP000325577"/>
    </source>
</evidence>
<keyword evidence="2" id="KW-1185">Reference proteome</keyword>
<reference evidence="1 2" key="1">
    <citation type="submission" date="2019-09" db="EMBL/GenBank/DDBJ databases">
        <title>A chromosome-level genome assembly of the Chinese tupelo Nyssa sinensis.</title>
        <authorList>
            <person name="Yang X."/>
            <person name="Kang M."/>
            <person name="Yang Y."/>
            <person name="Xiong H."/>
            <person name="Wang M."/>
            <person name="Zhang Z."/>
            <person name="Wang Z."/>
            <person name="Wu H."/>
            <person name="Ma T."/>
            <person name="Liu J."/>
            <person name="Xi Z."/>
        </authorList>
    </citation>
    <scope>NUCLEOTIDE SEQUENCE [LARGE SCALE GENOMIC DNA]</scope>
    <source>
        <strain evidence="1">J267</strain>
        <tissue evidence="1">Leaf</tissue>
    </source>
</reference>
<organism evidence="1 2">
    <name type="scientific">Nyssa sinensis</name>
    <dbReference type="NCBI Taxonomy" id="561372"/>
    <lineage>
        <taxon>Eukaryota</taxon>
        <taxon>Viridiplantae</taxon>
        <taxon>Streptophyta</taxon>
        <taxon>Embryophyta</taxon>
        <taxon>Tracheophyta</taxon>
        <taxon>Spermatophyta</taxon>
        <taxon>Magnoliopsida</taxon>
        <taxon>eudicotyledons</taxon>
        <taxon>Gunneridae</taxon>
        <taxon>Pentapetalae</taxon>
        <taxon>asterids</taxon>
        <taxon>Cornales</taxon>
        <taxon>Nyssaceae</taxon>
        <taxon>Nyssa</taxon>
    </lineage>
</organism>
<evidence type="ECO:0000313" key="1">
    <source>
        <dbReference type="EMBL" id="KAA8541077.1"/>
    </source>
</evidence>
<protein>
    <submittedName>
        <fullName evidence="1">Uncharacterized protein</fullName>
    </submittedName>
</protein>
<name>A0A5J5BH55_9ASTE</name>
<sequence length="136" mass="15328">MNSLNLVSINRQSHKPEKMKMINTSTVSENHRHGRIVQVLCLRLSAVNESGVVRFDHTMTDIEDFVCSEKRVKRPKERETVGDGSMMGMGSAMADETTVNGVVLEAVDQVVVEISRKEDYDLVMFVEDGLIVRFVQ</sequence>
<dbReference type="Proteomes" id="UP000325577">
    <property type="component" value="Linkage Group LG13"/>
</dbReference>